<dbReference type="Proteomes" id="UP000466730">
    <property type="component" value="Unassembled WGS sequence"/>
</dbReference>
<keyword evidence="3" id="KW-1185">Reference proteome</keyword>
<proteinExistence type="predicted"/>
<feature type="region of interest" description="Disordered" evidence="1">
    <location>
        <begin position="29"/>
        <end position="63"/>
    </location>
</feature>
<dbReference type="EMBL" id="WJPO01000004">
    <property type="protein sequence ID" value="MRH20260.1"/>
    <property type="molecule type" value="Genomic_DNA"/>
</dbReference>
<evidence type="ECO:0000256" key="1">
    <source>
        <dbReference type="SAM" id="MobiDB-lite"/>
    </source>
</evidence>
<gene>
    <name evidence="2" type="ORF">GH815_04570</name>
</gene>
<evidence type="ECO:0000313" key="3">
    <source>
        <dbReference type="Proteomes" id="UP000466730"/>
    </source>
</evidence>
<dbReference type="AlphaFoldDB" id="A0A844B3E4"/>
<comment type="caution">
    <text evidence="2">The sequence shown here is derived from an EMBL/GenBank/DDBJ whole genome shotgun (WGS) entry which is preliminary data.</text>
</comment>
<sequence>MKTDRLIAMATRILMRKLMHKGIDAAARVSTGADPDPRAQAQARETAKRARQATRLARRIGRF</sequence>
<organism evidence="2 3">
    <name type="scientific">Rhodovulum strictum</name>
    <dbReference type="NCBI Taxonomy" id="58314"/>
    <lineage>
        <taxon>Bacteria</taxon>
        <taxon>Pseudomonadati</taxon>
        <taxon>Pseudomonadota</taxon>
        <taxon>Alphaproteobacteria</taxon>
        <taxon>Rhodobacterales</taxon>
        <taxon>Paracoccaceae</taxon>
        <taxon>Rhodovulum</taxon>
    </lineage>
</organism>
<reference evidence="2 3" key="1">
    <citation type="submission" date="2019-11" db="EMBL/GenBank/DDBJ databases">
        <title>Draft Whole-Genome sequence of the marine photosynthetic bacterium Rhodovulum strictum DSM 11289.</title>
        <authorList>
            <person name="Kyndt J.A."/>
            <person name="Meyer T.E."/>
        </authorList>
    </citation>
    <scope>NUCLEOTIDE SEQUENCE [LARGE SCALE GENOMIC DNA]</scope>
    <source>
        <strain evidence="2 3">DSM 11289</strain>
    </source>
</reference>
<name>A0A844B3E4_9RHOB</name>
<accession>A0A844B3E4</accession>
<evidence type="ECO:0000313" key="2">
    <source>
        <dbReference type="EMBL" id="MRH20260.1"/>
    </source>
</evidence>
<dbReference type="RefSeq" id="WP_153747570.1">
    <property type="nucleotide sequence ID" value="NZ_BAAADI010000032.1"/>
</dbReference>
<feature type="compositionally biased region" description="Basic residues" evidence="1">
    <location>
        <begin position="49"/>
        <end position="63"/>
    </location>
</feature>
<protein>
    <submittedName>
        <fullName evidence="2">Uncharacterized protein</fullName>
    </submittedName>
</protein>
<dbReference type="OrthoDB" id="7876991at2"/>